<gene>
    <name evidence="1" type="ORF">JCM21738_4506</name>
</gene>
<sequence>MNELIAWMNEYENFYTKKDLMERWKISSKAATNILKADLFKPSFHYKVGAVSTWVVPYKTIKTMETNLKIQVKEDLKMPVSLNKAIEWIGPGNAALLFNGMLVNRIKYCNPSGSIQEITLAKEDIFFYGKEQILHNSKKKGYISFRDIEFLLGVKRSDICYWVKTKNLEK</sequence>
<keyword evidence="2" id="KW-1185">Reference proteome</keyword>
<dbReference type="AlphaFoldDB" id="W4RT91"/>
<protein>
    <submittedName>
        <fullName evidence="1">Uncharacterized protein</fullName>
    </submittedName>
</protein>
<organism evidence="1 2">
    <name type="scientific">Mesobacillus boroniphilus JCM 21738</name>
    <dbReference type="NCBI Taxonomy" id="1294265"/>
    <lineage>
        <taxon>Bacteria</taxon>
        <taxon>Bacillati</taxon>
        <taxon>Bacillota</taxon>
        <taxon>Bacilli</taxon>
        <taxon>Bacillales</taxon>
        <taxon>Bacillaceae</taxon>
        <taxon>Mesobacillus</taxon>
    </lineage>
</organism>
<evidence type="ECO:0000313" key="1">
    <source>
        <dbReference type="EMBL" id="GAE47516.1"/>
    </source>
</evidence>
<comment type="caution">
    <text evidence="1">The sequence shown here is derived from an EMBL/GenBank/DDBJ whole genome shotgun (WGS) entry which is preliminary data.</text>
</comment>
<dbReference type="Proteomes" id="UP000018949">
    <property type="component" value="Unassembled WGS sequence"/>
</dbReference>
<name>W4RT91_9BACI</name>
<accession>W4RT91</accession>
<dbReference type="RefSeq" id="WP_035209747.1">
    <property type="nucleotide sequence ID" value="NZ_BAUW01000081.1"/>
</dbReference>
<reference evidence="1 2" key="1">
    <citation type="submission" date="2013-12" db="EMBL/GenBank/DDBJ databases">
        <title>NBRP : Genome information of microbial organism related human and environment.</title>
        <authorList>
            <person name="Hattori M."/>
            <person name="Oshima K."/>
            <person name="Inaba H."/>
            <person name="Suda W."/>
            <person name="Sakamoto M."/>
            <person name="Iino T."/>
            <person name="Kitahara M."/>
            <person name="Oshida Y."/>
            <person name="Iida T."/>
            <person name="Kudo T."/>
            <person name="Itoh T."/>
            <person name="Ahmed I."/>
            <person name="Ohkuma M."/>
        </authorList>
    </citation>
    <scope>NUCLEOTIDE SEQUENCE [LARGE SCALE GENOMIC DNA]</scope>
    <source>
        <strain evidence="1 2">JCM 21738</strain>
    </source>
</reference>
<dbReference type="EMBL" id="BAUW01000081">
    <property type="protein sequence ID" value="GAE47516.1"/>
    <property type="molecule type" value="Genomic_DNA"/>
</dbReference>
<evidence type="ECO:0000313" key="2">
    <source>
        <dbReference type="Proteomes" id="UP000018949"/>
    </source>
</evidence>
<proteinExistence type="predicted"/>